<keyword evidence="10" id="KW-1185">Reference proteome</keyword>
<dbReference type="InterPro" id="IPR011009">
    <property type="entry name" value="Kinase-like_dom_sf"/>
</dbReference>
<dbReference type="SUPFAM" id="SSF56112">
    <property type="entry name" value="Protein kinase-like (PK-like)"/>
    <property type="match status" value="1"/>
</dbReference>
<keyword evidence="4" id="KW-0418">Kinase</keyword>
<reference evidence="8" key="2">
    <citation type="submission" date="2024-04" db="EMBL/GenBank/DDBJ databases">
        <authorList>
            <person name="Chen Y."/>
            <person name="Shah S."/>
            <person name="Dougan E. K."/>
            <person name="Thang M."/>
            <person name="Chan C."/>
        </authorList>
    </citation>
    <scope>NUCLEOTIDE SEQUENCE [LARGE SCALE GENOMIC DNA]</scope>
</reference>
<evidence type="ECO:0000256" key="5">
    <source>
        <dbReference type="ARBA" id="ARBA00022840"/>
    </source>
</evidence>
<accession>A0A9P1DGU3</accession>
<proteinExistence type="predicted"/>
<dbReference type="AlphaFoldDB" id="A0A9P1DGU3"/>
<evidence type="ECO:0000256" key="1">
    <source>
        <dbReference type="ARBA" id="ARBA00022527"/>
    </source>
</evidence>
<protein>
    <submittedName>
        <fullName evidence="9">Protein lin-2 (Abnormal cell lineage protein 2)</fullName>
    </submittedName>
</protein>
<dbReference type="Proteomes" id="UP001152797">
    <property type="component" value="Unassembled WGS sequence"/>
</dbReference>
<keyword evidence="1" id="KW-0723">Serine/threonine-protein kinase</keyword>
<keyword evidence="5" id="KW-0067">ATP-binding</keyword>
<evidence type="ECO:0000259" key="6">
    <source>
        <dbReference type="PROSITE" id="PS50011"/>
    </source>
</evidence>
<evidence type="ECO:0000256" key="2">
    <source>
        <dbReference type="ARBA" id="ARBA00022679"/>
    </source>
</evidence>
<organism evidence="7">
    <name type="scientific">Cladocopium goreaui</name>
    <dbReference type="NCBI Taxonomy" id="2562237"/>
    <lineage>
        <taxon>Eukaryota</taxon>
        <taxon>Sar</taxon>
        <taxon>Alveolata</taxon>
        <taxon>Dinophyceae</taxon>
        <taxon>Suessiales</taxon>
        <taxon>Symbiodiniaceae</taxon>
        <taxon>Cladocopium</taxon>
    </lineage>
</organism>
<dbReference type="EMBL" id="CAMXCT030004458">
    <property type="protein sequence ID" value="CAL4796494.1"/>
    <property type="molecule type" value="Genomic_DNA"/>
</dbReference>
<dbReference type="EMBL" id="CAMXCT010004458">
    <property type="protein sequence ID" value="CAI4009182.1"/>
    <property type="molecule type" value="Genomic_DNA"/>
</dbReference>
<dbReference type="GO" id="GO:0004674">
    <property type="term" value="F:protein serine/threonine kinase activity"/>
    <property type="evidence" value="ECO:0007669"/>
    <property type="project" value="UniProtKB-KW"/>
</dbReference>
<evidence type="ECO:0000313" key="10">
    <source>
        <dbReference type="Proteomes" id="UP001152797"/>
    </source>
</evidence>
<dbReference type="GO" id="GO:0005524">
    <property type="term" value="F:ATP binding"/>
    <property type="evidence" value="ECO:0007669"/>
    <property type="project" value="UniProtKB-KW"/>
</dbReference>
<gene>
    <name evidence="7" type="ORF">C1SCF055_LOCUS34555</name>
</gene>
<evidence type="ECO:0000313" key="8">
    <source>
        <dbReference type="EMBL" id="CAL1162557.1"/>
    </source>
</evidence>
<reference evidence="7" key="1">
    <citation type="submission" date="2022-10" db="EMBL/GenBank/DDBJ databases">
        <authorList>
            <person name="Chen Y."/>
            <person name="Dougan E. K."/>
            <person name="Chan C."/>
            <person name="Rhodes N."/>
            <person name="Thang M."/>
        </authorList>
    </citation>
    <scope>NUCLEOTIDE SEQUENCE</scope>
</reference>
<sequence>MLQCSGPACYALVIDLGTLCDKNIAKKKISGTPGYMAPEVYPPTLHAGIPSNDVWAMGVTLFQLLYMAYPDYTSMWGANIKDLLKYQPEKDPNMPKERTNLDQLVVDMLNVNHTTRISLPEARQRLRRIIELQEPKQEVLDMIHKTPAERGLSNTLPDCINVPTEEETRAEEDEEEQEEVDLLAAGGARPGAKGDSVDDEVCRGKPWNAEGGLDGVHQDIQASKSKCPVGALWWFQQVLLPCYI</sequence>
<name>A0A9P1DGU3_9DINO</name>
<comment type="caution">
    <text evidence="7">The sequence shown here is derived from an EMBL/GenBank/DDBJ whole genome shotgun (WGS) entry which is preliminary data.</text>
</comment>
<dbReference type="EMBL" id="CAMXCT020004458">
    <property type="protein sequence ID" value="CAL1162557.1"/>
    <property type="molecule type" value="Genomic_DNA"/>
</dbReference>
<evidence type="ECO:0000313" key="7">
    <source>
        <dbReference type="EMBL" id="CAI4009182.1"/>
    </source>
</evidence>
<dbReference type="OrthoDB" id="10252171at2759"/>
<evidence type="ECO:0000256" key="3">
    <source>
        <dbReference type="ARBA" id="ARBA00022741"/>
    </source>
</evidence>
<dbReference type="Gene3D" id="1.10.510.10">
    <property type="entry name" value="Transferase(Phosphotransferase) domain 1"/>
    <property type="match status" value="1"/>
</dbReference>
<evidence type="ECO:0000256" key="4">
    <source>
        <dbReference type="ARBA" id="ARBA00022777"/>
    </source>
</evidence>
<evidence type="ECO:0000313" key="9">
    <source>
        <dbReference type="EMBL" id="CAL4796494.1"/>
    </source>
</evidence>
<dbReference type="PANTHER" id="PTHR24345">
    <property type="entry name" value="SERINE/THREONINE-PROTEIN KINASE PLK"/>
    <property type="match status" value="1"/>
</dbReference>
<dbReference type="GO" id="GO:0005634">
    <property type="term" value="C:nucleus"/>
    <property type="evidence" value="ECO:0007669"/>
    <property type="project" value="TreeGrafter"/>
</dbReference>
<keyword evidence="2" id="KW-0808">Transferase</keyword>
<keyword evidence="3" id="KW-0547">Nucleotide-binding</keyword>
<dbReference type="PANTHER" id="PTHR24345:SF0">
    <property type="entry name" value="CELL CYCLE SERINE_THREONINE-PROTEIN KINASE CDC5_MSD2"/>
    <property type="match status" value="1"/>
</dbReference>
<dbReference type="PROSITE" id="PS50011">
    <property type="entry name" value="PROTEIN_KINASE_DOM"/>
    <property type="match status" value="1"/>
</dbReference>
<dbReference type="InterPro" id="IPR000719">
    <property type="entry name" value="Prot_kinase_dom"/>
</dbReference>
<dbReference type="Pfam" id="PF00069">
    <property type="entry name" value="Pkinase"/>
    <property type="match status" value="1"/>
</dbReference>
<feature type="domain" description="Protein kinase" evidence="6">
    <location>
        <begin position="1"/>
        <end position="130"/>
    </location>
</feature>